<dbReference type="GeneID" id="107819582"/>
<proteinExistence type="predicted"/>
<gene>
    <name evidence="3" type="primary">LOC107819582</name>
</gene>
<reference evidence="3" key="2">
    <citation type="submission" date="2025-08" db="UniProtKB">
        <authorList>
            <consortium name="RefSeq"/>
        </authorList>
    </citation>
    <scope>IDENTIFICATION</scope>
    <source>
        <tissue evidence="3">Leaf</tissue>
    </source>
</reference>
<name>A0A1S4CJ00_TOBAC</name>
<dbReference type="PaxDb" id="4097-A0A1S4CJ00"/>
<feature type="compositionally biased region" description="Basic and acidic residues" evidence="1">
    <location>
        <begin position="127"/>
        <end position="146"/>
    </location>
</feature>
<protein>
    <submittedName>
        <fullName evidence="3">Uncharacterized protein LOC107819582</fullName>
    </submittedName>
    <submittedName>
        <fullName evidence="3">Vicilin-like seed storage protein At2g18540</fullName>
    </submittedName>
</protein>
<evidence type="ECO:0000313" key="3">
    <source>
        <dbReference type="RefSeq" id="XP_016501187.1"/>
    </source>
</evidence>
<keyword evidence="2" id="KW-1185">Reference proteome</keyword>
<organism evidence="2 3">
    <name type="scientific">Nicotiana tabacum</name>
    <name type="common">Common tobacco</name>
    <dbReference type="NCBI Taxonomy" id="4097"/>
    <lineage>
        <taxon>Eukaryota</taxon>
        <taxon>Viridiplantae</taxon>
        <taxon>Streptophyta</taxon>
        <taxon>Embryophyta</taxon>
        <taxon>Tracheophyta</taxon>
        <taxon>Spermatophyta</taxon>
        <taxon>Magnoliopsida</taxon>
        <taxon>eudicotyledons</taxon>
        <taxon>Gunneridae</taxon>
        <taxon>Pentapetalae</taxon>
        <taxon>asterids</taxon>
        <taxon>lamiids</taxon>
        <taxon>Solanales</taxon>
        <taxon>Solanaceae</taxon>
        <taxon>Nicotianoideae</taxon>
        <taxon>Nicotianeae</taxon>
        <taxon>Nicotiana</taxon>
    </lineage>
</organism>
<sequence>MAPKIGSIPFKFDLELRFHHQDKIKKECVSKTGGRGRDKSFSKRSSKRIKTCQEDELQKLIIVEVEAKPFQVVVGGNVGEEEKEKENEEEIEKENKEETWNVLRGNAREEETEKEKEEETEKEEEEETRKVREQKANVDLPRDDTY</sequence>
<dbReference type="Proteomes" id="UP000790787">
    <property type="component" value="Chromosome 19"/>
</dbReference>
<evidence type="ECO:0000256" key="1">
    <source>
        <dbReference type="SAM" id="MobiDB-lite"/>
    </source>
</evidence>
<evidence type="ECO:0000313" key="2">
    <source>
        <dbReference type="Proteomes" id="UP000790787"/>
    </source>
</evidence>
<accession>A0A1S4CJ00</accession>
<dbReference type="AlphaFoldDB" id="A0A1S4CJ00"/>
<feature type="region of interest" description="Disordered" evidence="1">
    <location>
        <begin position="76"/>
        <end position="146"/>
    </location>
</feature>
<feature type="compositionally biased region" description="Basic and acidic residues" evidence="1">
    <location>
        <begin position="106"/>
        <end position="119"/>
    </location>
</feature>
<dbReference type="RefSeq" id="XP_016501187.1">
    <property type="nucleotide sequence ID" value="XM_016645701.1"/>
</dbReference>
<reference evidence="2" key="1">
    <citation type="journal article" date="2014" name="Nat. Commun.">
        <title>The tobacco genome sequence and its comparison with those of tomato and potato.</title>
        <authorList>
            <person name="Sierro N."/>
            <person name="Battey J.N."/>
            <person name="Ouadi S."/>
            <person name="Bakaher N."/>
            <person name="Bovet L."/>
            <person name="Willig A."/>
            <person name="Goepfert S."/>
            <person name="Peitsch M.C."/>
            <person name="Ivanov N.V."/>
        </authorList>
    </citation>
    <scope>NUCLEOTIDE SEQUENCE [LARGE SCALE GENOMIC DNA]</scope>
</reference>
<dbReference type="KEGG" id="nta:107819582"/>
<dbReference type="OrthoDB" id="10445537at2759"/>